<feature type="transmembrane region" description="Helical" evidence="5">
    <location>
        <begin position="39"/>
        <end position="59"/>
    </location>
</feature>
<feature type="transmembrane region" description="Helical" evidence="5">
    <location>
        <begin position="65"/>
        <end position="87"/>
    </location>
</feature>
<dbReference type="PANTHER" id="PTHR16201">
    <property type="entry name" value="SEVEN TRANSMEMBRANE PROTEIN 1-RELATED"/>
    <property type="match status" value="1"/>
</dbReference>
<protein>
    <submittedName>
        <fullName evidence="6">PQ loop repeat-domain-containing protein</fullName>
    </submittedName>
</protein>
<dbReference type="GO" id="GO:0016020">
    <property type="term" value="C:membrane"/>
    <property type="evidence" value="ECO:0007669"/>
    <property type="project" value="UniProtKB-SubCell"/>
</dbReference>
<sequence>MVANTIAENVLGTIGTICWTAQLIPQIWKSYRSKSTDGLSDWLVFVWAISGPLLGTYAVTQNLNIPLILQPQIFAFLCAVSWSQCLFYGRKWPLRTCIIYFSIFIVLMAGFEVGMVYAVRPPAQRGDAAPLRFFSIASAVTIALGLLPQYWEIYKRKEVIGISMTFMAVDISGGVFSILSLAFKEKFDVFASSTYAVVMDTAIVIAAIILNPIARRKRATQAFEPARMEEVTMIPEPSQ</sequence>
<dbReference type="Gene3D" id="1.20.1280.290">
    <property type="match status" value="2"/>
</dbReference>
<keyword evidence="3 5" id="KW-1133">Transmembrane helix</keyword>
<dbReference type="InterPro" id="IPR051415">
    <property type="entry name" value="LAAT-1"/>
</dbReference>
<reference evidence="6" key="1">
    <citation type="journal article" date="2020" name="Nat. Commun.">
        <title>Large-scale genome sequencing of mycorrhizal fungi provides insights into the early evolution of symbiotic traits.</title>
        <authorList>
            <person name="Miyauchi S."/>
            <person name="Kiss E."/>
            <person name="Kuo A."/>
            <person name="Drula E."/>
            <person name="Kohler A."/>
            <person name="Sanchez-Garcia M."/>
            <person name="Morin E."/>
            <person name="Andreopoulos B."/>
            <person name="Barry K.W."/>
            <person name="Bonito G."/>
            <person name="Buee M."/>
            <person name="Carver A."/>
            <person name="Chen C."/>
            <person name="Cichocki N."/>
            <person name="Clum A."/>
            <person name="Culley D."/>
            <person name="Crous P.W."/>
            <person name="Fauchery L."/>
            <person name="Girlanda M."/>
            <person name="Hayes R.D."/>
            <person name="Keri Z."/>
            <person name="LaButti K."/>
            <person name="Lipzen A."/>
            <person name="Lombard V."/>
            <person name="Magnuson J."/>
            <person name="Maillard F."/>
            <person name="Murat C."/>
            <person name="Nolan M."/>
            <person name="Ohm R.A."/>
            <person name="Pangilinan J."/>
            <person name="Pereira M.F."/>
            <person name="Perotto S."/>
            <person name="Peter M."/>
            <person name="Pfister S."/>
            <person name="Riley R."/>
            <person name="Sitrit Y."/>
            <person name="Stielow J.B."/>
            <person name="Szollosi G."/>
            <person name="Zifcakova L."/>
            <person name="Stursova M."/>
            <person name="Spatafora J.W."/>
            <person name="Tedersoo L."/>
            <person name="Vaario L.M."/>
            <person name="Yamada A."/>
            <person name="Yan M."/>
            <person name="Wang P."/>
            <person name="Xu J."/>
            <person name="Bruns T."/>
            <person name="Baldrian P."/>
            <person name="Vilgalys R."/>
            <person name="Dunand C."/>
            <person name="Henrissat B."/>
            <person name="Grigoriev I.V."/>
            <person name="Hibbett D."/>
            <person name="Nagy L.G."/>
            <person name="Martin F.M."/>
        </authorList>
    </citation>
    <scope>NUCLEOTIDE SEQUENCE</scope>
    <source>
        <strain evidence="6">UH-Tt-Lm1</strain>
    </source>
</reference>
<gene>
    <name evidence="6" type="ORF">BJ322DRAFT_1112961</name>
</gene>
<proteinExistence type="predicted"/>
<evidence type="ECO:0000256" key="1">
    <source>
        <dbReference type="ARBA" id="ARBA00004141"/>
    </source>
</evidence>
<keyword evidence="7" id="KW-1185">Reference proteome</keyword>
<dbReference type="Pfam" id="PF04193">
    <property type="entry name" value="PQ-loop"/>
    <property type="match status" value="2"/>
</dbReference>
<keyword evidence="2 5" id="KW-0812">Transmembrane</keyword>
<evidence type="ECO:0000313" key="6">
    <source>
        <dbReference type="EMBL" id="KAF9780298.1"/>
    </source>
</evidence>
<evidence type="ECO:0000256" key="3">
    <source>
        <dbReference type="ARBA" id="ARBA00022989"/>
    </source>
</evidence>
<dbReference type="EMBL" id="WIUZ02000017">
    <property type="protein sequence ID" value="KAF9780298.1"/>
    <property type="molecule type" value="Genomic_DNA"/>
</dbReference>
<dbReference type="OrthoDB" id="407617at2759"/>
<organism evidence="6 7">
    <name type="scientific">Thelephora terrestris</name>
    <dbReference type="NCBI Taxonomy" id="56493"/>
    <lineage>
        <taxon>Eukaryota</taxon>
        <taxon>Fungi</taxon>
        <taxon>Dikarya</taxon>
        <taxon>Basidiomycota</taxon>
        <taxon>Agaricomycotina</taxon>
        <taxon>Agaricomycetes</taxon>
        <taxon>Thelephorales</taxon>
        <taxon>Thelephoraceae</taxon>
        <taxon>Thelephora</taxon>
    </lineage>
</organism>
<feature type="transmembrane region" description="Helical" evidence="5">
    <location>
        <begin position="131"/>
        <end position="147"/>
    </location>
</feature>
<feature type="transmembrane region" description="Helical" evidence="5">
    <location>
        <begin position="159"/>
        <end position="183"/>
    </location>
</feature>
<evidence type="ECO:0000313" key="7">
    <source>
        <dbReference type="Proteomes" id="UP000736335"/>
    </source>
</evidence>
<dbReference type="SMART" id="SM00679">
    <property type="entry name" value="CTNS"/>
    <property type="match status" value="2"/>
</dbReference>
<evidence type="ECO:0000256" key="4">
    <source>
        <dbReference type="ARBA" id="ARBA00023136"/>
    </source>
</evidence>
<evidence type="ECO:0000256" key="5">
    <source>
        <dbReference type="SAM" id="Phobius"/>
    </source>
</evidence>
<name>A0A9P6L3A8_9AGAM</name>
<feature type="transmembrane region" description="Helical" evidence="5">
    <location>
        <begin position="99"/>
        <end position="119"/>
    </location>
</feature>
<dbReference type="InterPro" id="IPR006603">
    <property type="entry name" value="PQ-loop_rpt"/>
</dbReference>
<feature type="transmembrane region" description="Helical" evidence="5">
    <location>
        <begin position="189"/>
        <end position="210"/>
    </location>
</feature>
<keyword evidence="4 5" id="KW-0472">Membrane</keyword>
<dbReference type="AlphaFoldDB" id="A0A9P6L3A8"/>
<comment type="subcellular location">
    <subcellularLocation>
        <location evidence="1">Membrane</location>
        <topology evidence="1">Multi-pass membrane protein</topology>
    </subcellularLocation>
</comment>
<accession>A0A9P6L3A8</accession>
<dbReference type="Proteomes" id="UP000736335">
    <property type="component" value="Unassembled WGS sequence"/>
</dbReference>
<comment type="caution">
    <text evidence="6">The sequence shown here is derived from an EMBL/GenBank/DDBJ whole genome shotgun (WGS) entry which is preliminary data.</text>
</comment>
<evidence type="ECO:0000256" key="2">
    <source>
        <dbReference type="ARBA" id="ARBA00022692"/>
    </source>
</evidence>
<reference evidence="6" key="2">
    <citation type="submission" date="2020-11" db="EMBL/GenBank/DDBJ databases">
        <authorList>
            <consortium name="DOE Joint Genome Institute"/>
            <person name="Kuo A."/>
            <person name="Miyauchi S."/>
            <person name="Kiss E."/>
            <person name="Drula E."/>
            <person name="Kohler A."/>
            <person name="Sanchez-Garcia M."/>
            <person name="Andreopoulos B."/>
            <person name="Barry K.W."/>
            <person name="Bonito G."/>
            <person name="Buee M."/>
            <person name="Carver A."/>
            <person name="Chen C."/>
            <person name="Cichocki N."/>
            <person name="Clum A."/>
            <person name="Culley D."/>
            <person name="Crous P.W."/>
            <person name="Fauchery L."/>
            <person name="Girlanda M."/>
            <person name="Hayes R."/>
            <person name="Keri Z."/>
            <person name="Labutti K."/>
            <person name="Lipzen A."/>
            <person name="Lombard V."/>
            <person name="Magnuson J."/>
            <person name="Maillard F."/>
            <person name="Morin E."/>
            <person name="Murat C."/>
            <person name="Nolan M."/>
            <person name="Ohm R."/>
            <person name="Pangilinan J."/>
            <person name="Pereira M."/>
            <person name="Perotto S."/>
            <person name="Peter M."/>
            <person name="Riley R."/>
            <person name="Sitrit Y."/>
            <person name="Stielow B."/>
            <person name="Szollosi G."/>
            <person name="Zifcakova L."/>
            <person name="Stursova M."/>
            <person name="Spatafora J.W."/>
            <person name="Tedersoo L."/>
            <person name="Vaario L.-M."/>
            <person name="Yamada A."/>
            <person name="Yan M."/>
            <person name="Wang P."/>
            <person name="Xu J."/>
            <person name="Bruns T."/>
            <person name="Baldrian P."/>
            <person name="Vilgalys R."/>
            <person name="Henrissat B."/>
            <person name="Grigoriev I.V."/>
            <person name="Hibbett D."/>
            <person name="Nagy L.G."/>
            <person name="Martin F.M."/>
        </authorList>
    </citation>
    <scope>NUCLEOTIDE SEQUENCE</scope>
    <source>
        <strain evidence="6">UH-Tt-Lm1</strain>
    </source>
</reference>
<dbReference type="PANTHER" id="PTHR16201:SF37">
    <property type="entry name" value="PQ-LOOP REPEAT-CONTAINING PROTEIN"/>
    <property type="match status" value="1"/>
</dbReference>